<name>A0A7C8PVF3_ORBOL</name>
<feature type="compositionally biased region" description="Polar residues" evidence="1">
    <location>
        <begin position="1"/>
        <end position="11"/>
    </location>
</feature>
<dbReference type="EMBL" id="WIWS01000057">
    <property type="protein sequence ID" value="KAF3214769.1"/>
    <property type="molecule type" value="Genomic_DNA"/>
</dbReference>
<proteinExistence type="predicted"/>
<evidence type="ECO:0000313" key="5">
    <source>
        <dbReference type="Proteomes" id="UP000479691"/>
    </source>
</evidence>
<dbReference type="Proteomes" id="UP000472727">
    <property type="component" value="Unassembled WGS sequence"/>
</dbReference>
<evidence type="ECO:0000313" key="4">
    <source>
        <dbReference type="Proteomes" id="UP000472727"/>
    </source>
</evidence>
<sequence length="145" mass="16438">MEANTEFSTVVATREPPVSREDSEDSHFSNPLSLDLDIDIVTLSISEVAEAMRLDTRIYSELPLALAPSNAVQDINANAILDLRAEPTYTRPPSLKFAGTQIKKLKQKEKKRLSERRLKSLFSEVKEAPWSTFRLTSDLQIEFRD</sequence>
<gene>
    <name evidence="3" type="ORF">TWF106_008938</name>
    <name evidence="2" type="ORF">TWF788_006616</name>
</gene>
<dbReference type="Proteomes" id="UP000479691">
    <property type="component" value="Unassembled WGS sequence"/>
</dbReference>
<feature type="region of interest" description="Disordered" evidence="1">
    <location>
        <begin position="1"/>
        <end position="28"/>
    </location>
</feature>
<organism evidence="2 5">
    <name type="scientific">Orbilia oligospora</name>
    <name type="common">Nematode-trapping fungus</name>
    <name type="synonym">Arthrobotrys oligospora</name>
    <dbReference type="NCBI Taxonomy" id="2813651"/>
    <lineage>
        <taxon>Eukaryota</taxon>
        <taxon>Fungi</taxon>
        <taxon>Dikarya</taxon>
        <taxon>Ascomycota</taxon>
        <taxon>Pezizomycotina</taxon>
        <taxon>Orbiliomycetes</taxon>
        <taxon>Orbiliales</taxon>
        <taxon>Orbiliaceae</taxon>
        <taxon>Orbilia</taxon>
    </lineage>
</organism>
<accession>A0A7C8PVF3</accession>
<feature type="compositionally biased region" description="Basic and acidic residues" evidence="1">
    <location>
        <begin position="17"/>
        <end position="27"/>
    </location>
</feature>
<comment type="caution">
    <text evidence="2">The sequence shown here is derived from an EMBL/GenBank/DDBJ whole genome shotgun (WGS) entry which is preliminary data.</text>
</comment>
<evidence type="ECO:0000313" key="3">
    <source>
        <dbReference type="EMBL" id="KAF3214769.1"/>
    </source>
</evidence>
<dbReference type="AlphaFoldDB" id="A0A7C8PVF3"/>
<evidence type="ECO:0000256" key="1">
    <source>
        <dbReference type="SAM" id="MobiDB-lite"/>
    </source>
</evidence>
<reference evidence="4 5" key="1">
    <citation type="submission" date="2019-06" db="EMBL/GenBank/DDBJ databases">
        <authorList>
            <person name="Palmer J.M."/>
        </authorList>
    </citation>
    <scope>NUCLEOTIDE SEQUENCE [LARGE SCALE GENOMIC DNA]</scope>
    <source>
        <strain evidence="3 4">TWF106</strain>
        <strain evidence="2 5">TWF788</strain>
    </source>
</reference>
<dbReference type="EMBL" id="JAABOE010000033">
    <property type="protein sequence ID" value="KAF3181115.1"/>
    <property type="molecule type" value="Genomic_DNA"/>
</dbReference>
<evidence type="ECO:0000313" key="2">
    <source>
        <dbReference type="EMBL" id="KAF3181115.1"/>
    </source>
</evidence>
<protein>
    <submittedName>
        <fullName evidence="2">Uncharacterized protein</fullName>
    </submittedName>
</protein>